<evidence type="ECO:0000313" key="2">
    <source>
        <dbReference type="EMBL" id="CAD8126055.1"/>
    </source>
</evidence>
<dbReference type="OrthoDB" id="300609at2759"/>
<sequence length="537" mass="62837">MQYHVSKYDVLGTLQDVFLKSNHSQESYKHHQIQEKPLSEIKPNLDKRTSKTKLERYLEKYSQRKQLQEENNSSMVQSFQNANIIKAQQKLNDSQTAYSSKMSLPREYTENDDKEQHLIGVGLQQYMQQLQQSKLQCTGVNQECQTEDQKQFVNIQGQNQLVQDNNESNNSVIDEIKLLSGKNNQENSICQQIQLSLQIKKEQILKEDFFCQFNTEIKLNQQNKQICQCNNKLPQNDFGCQYDESLNQMNIILDDSKNLRTRSRCLTSGNQKQQKNELNGDDQITYLEQELQLRDEMLETKTRIITDMQQQLSDFYKFFNKESEIEQENDQEDQNSSKDSEGWKVNELNKQIENDVNIQDQLTQLMLKQSVEILELKRVLNETSEQNRLLKEEQDQLIIQIGQYKQQLIEIEENKTKEIDIINQDYQDKLSKQNMIIDELQSQICSIQTSPTEIPQVSIQSTLNHIPEQLMDEVAYDSQSTKGNNLKAKNVLKHINKMTIMTAGWMSNKQDYVTLGVLGRIDQIKSQTKLDSFKKLN</sequence>
<organism evidence="2 3">
    <name type="scientific">Paramecium sonneborni</name>
    <dbReference type="NCBI Taxonomy" id="65129"/>
    <lineage>
        <taxon>Eukaryota</taxon>
        <taxon>Sar</taxon>
        <taxon>Alveolata</taxon>
        <taxon>Ciliophora</taxon>
        <taxon>Intramacronucleata</taxon>
        <taxon>Oligohymenophorea</taxon>
        <taxon>Peniculida</taxon>
        <taxon>Parameciidae</taxon>
        <taxon>Paramecium</taxon>
    </lineage>
</organism>
<feature type="coiled-coil region" evidence="1">
    <location>
        <begin position="373"/>
        <end position="443"/>
    </location>
</feature>
<dbReference type="EMBL" id="CAJJDN010000164">
    <property type="protein sequence ID" value="CAD8126055.1"/>
    <property type="molecule type" value="Genomic_DNA"/>
</dbReference>
<evidence type="ECO:0000313" key="3">
    <source>
        <dbReference type="Proteomes" id="UP000692954"/>
    </source>
</evidence>
<dbReference type="AlphaFoldDB" id="A0A8S1RGR2"/>
<reference evidence="2" key="1">
    <citation type="submission" date="2021-01" db="EMBL/GenBank/DDBJ databases">
        <authorList>
            <consortium name="Genoscope - CEA"/>
            <person name="William W."/>
        </authorList>
    </citation>
    <scope>NUCLEOTIDE SEQUENCE</scope>
</reference>
<keyword evidence="3" id="KW-1185">Reference proteome</keyword>
<proteinExistence type="predicted"/>
<gene>
    <name evidence="2" type="ORF">PSON_ATCC_30995.1.T1640077</name>
</gene>
<accession>A0A8S1RGR2</accession>
<name>A0A8S1RGR2_9CILI</name>
<evidence type="ECO:0000256" key="1">
    <source>
        <dbReference type="SAM" id="Coils"/>
    </source>
</evidence>
<comment type="caution">
    <text evidence="2">The sequence shown here is derived from an EMBL/GenBank/DDBJ whole genome shotgun (WGS) entry which is preliminary data.</text>
</comment>
<dbReference type="Proteomes" id="UP000692954">
    <property type="component" value="Unassembled WGS sequence"/>
</dbReference>
<protein>
    <submittedName>
        <fullName evidence="2">Uncharacterized protein</fullName>
    </submittedName>
</protein>
<keyword evidence="1" id="KW-0175">Coiled coil</keyword>